<feature type="compositionally biased region" description="Acidic residues" evidence="1">
    <location>
        <begin position="252"/>
        <end position="281"/>
    </location>
</feature>
<evidence type="ECO:0000313" key="4">
    <source>
        <dbReference type="EMBL" id="CAD9076319.1"/>
    </source>
</evidence>
<feature type="compositionally biased region" description="Basic residues" evidence="1">
    <location>
        <begin position="170"/>
        <end position="186"/>
    </location>
</feature>
<accession>A0A6U4JVW2</accession>
<sequence length="304" mass="34614">MAATKKMFLVALCLLGGASLSLSAAGAFSVNNLLNDTPSDTQPVTDFDCQLDAPTKCTWGPAERWHCRCVAPWQCMAVDMDHDFLREPRTHIACTIEALDKLLKQSKEEKQLWDEWAKSVGGSPEPIDKFLEQRKYDLARGLFGQCYCCAPLREEPSRVQREDNREEERKRKKGRRARIQAMRKRREAANELRHNGVKDTGKQDKQMQRDKERQKLTRDRAESRLRTLLEAVGVEVPLEGADQPELQPLPPETEDEWETSDELETSDDSDEWTPDSAESDTDGSLLWSEGSDSEDEDEGDDVAW</sequence>
<proteinExistence type="predicted"/>
<feature type="compositionally biased region" description="Acidic residues" evidence="1">
    <location>
        <begin position="291"/>
        <end position="304"/>
    </location>
</feature>
<feature type="chain" id="PRO_5036192153" evidence="2">
    <location>
        <begin position="24"/>
        <end position="304"/>
    </location>
</feature>
<feature type="compositionally biased region" description="Basic and acidic residues" evidence="1">
    <location>
        <begin position="158"/>
        <end position="169"/>
    </location>
</feature>
<dbReference type="EMBL" id="HBGB01053655">
    <property type="protein sequence ID" value="CAD9076318.1"/>
    <property type="molecule type" value="Transcribed_RNA"/>
</dbReference>
<feature type="compositionally biased region" description="Basic and acidic residues" evidence="1">
    <location>
        <begin position="187"/>
        <end position="222"/>
    </location>
</feature>
<feature type="region of interest" description="Disordered" evidence="1">
    <location>
        <begin position="235"/>
        <end position="304"/>
    </location>
</feature>
<keyword evidence="2" id="KW-0732">Signal</keyword>
<protein>
    <submittedName>
        <fullName evidence="4">Uncharacterized protein</fullName>
    </submittedName>
</protein>
<evidence type="ECO:0000313" key="3">
    <source>
        <dbReference type="EMBL" id="CAD9076318.1"/>
    </source>
</evidence>
<reference evidence="4" key="1">
    <citation type="submission" date="2021-01" db="EMBL/GenBank/DDBJ databases">
        <authorList>
            <person name="Corre E."/>
            <person name="Pelletier E."/>
            <person name="Niang G."/>
            <person name="Scheremetjew M."/>
            <person name="Finn R."/>
            <person name="Kale V."/>
            <person name="Holt S."/>
            <person name="Cochrane G."/>
            <person name="Meng A."/>
            <person name="Brown T."/>
            <person name="Cohen L."/>
        </authorList>
    </citation>
    <scope>NUCLEOTIDE SEQUENCE</scope>
    <source>
        <strain evidence="4">CCMP3346</strain>
    </source>
</reference>
<evidence type="ECO:0000256" key="2">
    <source>
        <dbReference type="SAM" id="SignalP"/>
    </source>
</evidence>
<dbReference type="EMBL" id="HBGB01053656">
    <property type="protein sequence ID" value="CAD9076319.1"/>
    <property type="molecule type" value="Transcribed_RNA"/>
</dbReference>
<name>A0A6U4JVW2_9ALVE</name>
<feature type="region of interest" description="Disordered" evidence="1">
    <location>
        <begin position="158"/>
        <end position="222"/>
    </location>
</feature>
<feature type="signal peptide" evidence="2">
    <location>
        <begin position="1"/>
        <end position="23"/>
    </location>
</feature>
<gene>
    <name evidence="3" type="ORF">VBRA1451_LOCUS31406</name>
    <name evidence="4" type="ORF">VBRA1451_LOCUS31407</name>
</gene>
<evidence type="ECO:0000256" key="1">
    <source>
        <dbReference type="SAM" id="MobiDB-lite"/>
    </source>
</evidence>
<organism evidence="4">
    <name type="scientific">Vitrella brassicaformis</name>
    <dbReference type="NCBI Taxonomy" id="1169539"/>
    <lineage>
        <taxon>Eukaryota</taxon>
        <taxon>Sar</taxon>
        <taxon>Alveolata</taxon>
        <taxon>Colpodellida</taxon>
        <taxon>Vitrellaceae</taxon>
        <taxon>Vitrella</taxon>
    </lineage>
</organism>
<dbReference type="AlphaFoldDB" id="A0A6U4JVW2"/>